<accession>A0A495VAY8</accession>
<protein>
    <submittedName>
        <fullName evidence="2">Uncharacterized protein</fullName>
    </submittedName>
</protein>
<proteinExistence type="predicted"/>
<feature type="compositionally biased region" description="Polar residues" evidence="1">
    <location>
        <begin position="50"/>
        <end position="61"/>
    </location>
</feature>
<evidence type="ECO:0000313" key="3">
    <source>
        <dbReference type="Proteomes" id="UP000274556"/>
    </source>
</evidence>
<keyword evidence="3" id="KW-1185">Reference proteome</keyword>
<evidence type="ECO:0000313" key="2">
    <source>
        <dbReference type="EMBL" id="RKT46522.1"/>
    </source>
</evidence>
<dbReference type="Proteomes" id="UP000274556">
    <property type="component" value="Unassembled WGS sequence"/>
</dbReference>
<organism evidence="2 3">
    <name type="scientific">Thiocapsa rosea</name>
    <dbReference type="NCBI Taxonomy" id="69360"/>
    <lineage>
        <taxon>Bacteria</taxon>
        <taxon>Pseudomonadati</taxon>
        <taxon>Pseudomonadota</taxon>
        <taxon>Gammaproteobacteria</taxon>
        <taxon>Chromatiales</taxon>
        <taxon>Chromatiaceae</taxon>
        <taxon>Thiocapsa</taxon>
    </lineage>
</organism>
<feature type="region of interest" description="Disordered" evidence="1">
    <location>
        <begin position="42"/>
        <end position="61"/>
    </location>
</feature>
<evidence type="ECO:0000256" key="1">
    <source>
        <dbReference type="SAM" id="MobiDB-lite"/>
    </source>
</evidence>
<name>A0A495VAY8_9GAMM</name>
<dbReference type="AlphaFoldDB" id="A0A495VAY8"/>
<gene>
    <name evidence="2" type="ORF">BDD21_4037</name>
</gene>
<sequence length="61" mass="6036">MSAVSVPCGAAEASETVGSVSSAVLVIDRLGLLVVRDSEVAAGNGDHMATPNQKAVSAPKN</sequence>
<reference evidence="2 3" key="1">
    <citation type="submission" date="2018-10" db="EMBL/GenBank/DDBJ databases">
        <title>Genomic Encyclopedia of Archaeal and Bacterial Type Strains, Phase II (KMG-II): from individual species to whole genera.</title>
        <authorList>
            <person name="Goeker M."/>
        </authorList>
    </citation>
    <scope>NUCLEOTIDE SEQUENCE [LARGE SCALE GENOMIC DNA]</scope>
    <source>
        <strain evidence="2 3">DSM 235</strain>
    </source>
</reference>
<dbReference type="EMBL" id="RBXL01000001">
    <property type="protein sequence ID" value="RKT46522.1"/>
    <property type="molecule type" value="Genomic_DNA"/>
</dbReference>
<comment type="caution">
    <text evidence="2">The sequence shown here is derived from an EMBL/GenBank/DDBJ whole genome shotgun (WGS) entry which is preliminary data.</text>
</comment>